<protein>
    <submittedName>
        <fullName evidence="2">Type IV pilin N-term methylation site GFxxxE</fullName>
    </submittedName>
</protein>
<sequence length="293" mass="31641">MQLRRNDRRSGGFTLIEILVATAVLIILVAMVASIVQSGNTVISSSRKHLSADSQAREVFGQFGMDLARMPRRLDLDVLTSSSNNAIFFYSEAPGFQSTTDTRQFNKLSLVGYRVNDKAQLERLGKGLNWENQPFLTFSTQPLTTNATPLPASTIAGAWGSTVGSSPAYGNGTDDNYHLLADGVFRIYYCFQTTNGTFTKTPVATAMTGPLGDATSLILTLAILDEDSRKIATDSSKLASALPEPDLSNGKLPAETWQSAVDNVDKFAQDAGIPTAAASRVRIYQRSFPLTSP</sequence>
<dbReference type="EMBL" id="BDCO01000002">
    <property type="protein sequence ID" value="GAT32322.1"/>
    <property type="molecule type" value="Genomic_DNA"/>
</dbReference>
<feature type="transmembrane region" description="Helical" evidence="1">
    <location>
        <begin position="12"/>
        <end position="36"/>
    </location>
</feature>
<reference evidence="3" key="1">
    <citation type="journal article" date="2017" name="Genome Announc.">
        <title>Draft Genome Sequence of Terrimicrobium sacchariphilum NM-5T, a Facultative Anaerobic Soil Bacterium of the Class Spartobacteria.</title>
        <authorList>
            <person name="Qiu Y.L."/>
            <person name="Tourlousse D.M."/>
            <person name="Matsuura N."/>
            <person name="Ohashi A."/>
            <person name="Sekiguchi Y."/>
        </authorList>
    </citation>
    <scope>NUCLEOTIDE SEQUENCE [LARGE SCALE GENOMIC DNA]</scope>
    <source>
        <strain evidence="3">NM-5</strain>
    </source>
</reference>
<organism evidence="2 3">
    <name type="scientific">Terrimicrobium sacchariphilum</name>
    <dbReference type="NCBI Taxonomy" id="690879"/>
    <lineage>
        <taxon>Bacteria</taxon>
        <taxon>Pseudomonadati</taxon>
        <taxon>Verrucomicrobiota</taxon>
        <taxon>Terrimicrobiia</taxon>
        <taxon>Terrimicrobiales</taxon>
        <taxon>Terrimicrobiaceae</taxon>
        <taxon>Terrimicrobium</taxon>
    </lineage>
</organism>
<keyword evidence="1" id="KW-1133">Transmembrane helix</keyword>
<dbReference type="Pfam" id="PF07963">
    <property type="entry name" value="N_methyl"/>
    <property type="match status" value="1"/>
</dbReference>
<dbReference type="Proteomes" id="UP000076023">
    <property type="component" value="Unassembled WGS sequence"/>
</dbReference>
<dbReference type="InParanoid" id="A0A146G4F8"/>
<dbReference type="AlphaFoldDB" id="A0A146G4F8"/>
<accession>A0A146G4F8</accession>
<dbReference type="PROSITE" id="PS00409">
    <property type="entry name" value="PROKAR_NTER_METHYL"/>
    <property type="match status" value="1"/>
</dbReference>
<evidence type="ECO:0000313" key="3">
    <source>
        <dbReference type="Proteomes" id="UP000076023"/>
    </source>
</evidence>
<dbReference type="RefSeq" id="WP_075078160.1">
    <property type="nucleotide sequence ID" value="NZ_BDCO01000002.1"/>
</dbReference>
<proteinExistence type="predicted"/>
<gene>
    <name evidence="2" type="ORF">TSACC_2720</name>
</gene>
<dbReference type="InterPro" id="IPR012902">
    <property type="entry name" value="N_methyl_site"/>
</dbReference>
<evidence type="ECO:0000313" key="2">
    <source>
        <dbReference type="EMBL" id="GAT32322.1"/>
    </source>
</evidence>
<comment type="caution">
    <text evidence="2">The sequence shown here is derived from an EMBL/GenBank/DDBJ whole genome shotgun (WGS) entry which is preliminary data.</text>
</comment>
<keyword evidence="3" id="KW-1185">Reference proteome</keyword>
<keyword evidence="1" id="KW-0472">Membrane</keyword>
<dbReference type="STRING" id="690879.TSACC_2720"/>
<name>A0A146G4F8_TERSA</name>
<keyword evidence="1" id="KW-0812">Transmembrane</keyword>
<evidence type="ECO:0000256" key="1">
    <source>
        <dbReference type="SAM" id="Phobius"/>
    </source>
</evidence>